<proteinExistence type="predicted"/>
<feature type="non-terminal residue" evidence="2">
    <location>
        <position position="1"/>
    </location>
</feature>
<dbReference type="InterPro" id="IPR010663">
    <property type="entry name" value="Znf_FPG/IleRS"/>
</dbReference>
<dbReference type="GO" id="GO:0004812">
    <property type="term" value="F:aminoacyl-tRNA ligase activity"/>
    <property type="evidence" value="ECO:0007669"/>
    <property type="project" value="InterPro"/>
</dbReference>
<organism evidence="2 3">
    <name type="scientific">Rhynchophorus ferrugineus</name>
    <name type="common">Red palm weevil</name>
    <name type="synonym">Curculio ferrugineus</name>
    <dbReference type="NCBI Taxonomy" id="354439"/>
    <lineage>
        <taxon>Eukaryota</taxon>
        <taxon>Metazoa</taxon>
        <taxon>Ecdysozoa</taxon>
        <taxon>Arthropoda</taxon>
        <taxon>Hexapoda</taxon>
        <taxon>Insecta</taxon>
        <taxon>Pterygota</taxon>
        <taxon>Neoptera</taxon>
        <taxon>Endopterygota</taxon>
        <taxon>Coleoptera</taxon>
        <taxon>Polyphaga</taxon>
        <taxon>Cucujiformia</taxon>
        <taxon>Curculionidae</taxon>
        <taxon>Dryophthorinae</taxon>
        <taxon>Rhynchophorus</taxon>
    </lineage>
</organism>
<keyword evidence="3" id="KW-1185">Reference proteome</keyword>
<gene>
    <name evidence="2" type="ORF">GWI33_010082</name>
</gene>
<sequence length="99" mass="11025">AKVEIWADDSLKALLDRLENELRFVLITSQVFVYAYDEKHGEKTDLAGLNVKVSAAEGEKCLRCWHVLPDVNTHAAHPGLCSRCIINLPSGSGEERKYA</sequence>
<dbReference type="Gene3D" id="1.10.730.20">
    <property type="match status" value="1"/>
</dbReference>
<dbReference type="Proteomes" id="UP000625711">
    <property type="component" value="Unassembled WGS sequence"/>
</dbReference>
<comment type="caution">
    <text evidence="2">The sequence shown here is derived from an EMBL/GenBank/DDBJ whole genome shotgun (WGS) entry which is preliminary data.</text>
</comment>
<evidence type="ECO:0000313" key="3">
    <source>
        <dbReference type="Proteomes" id="UP000625711"/>
    </source>
</evidence>
<reference evidence="2" key="1">
    <citation type="submission" date="2020-08" db="EMBL/GenBank/DDBJ databases">
        <title>Genome sequencing and assembly of the red palm weevil Rhynchophorus ferrugineus.</title>
        <authorList>
            <person name="Dias G.B."/>
            <person name="Bergman C.M."/>
            <person name="Manee M."/>
        </authorList>
    </citation>
    <scope>NUCLEOTIDE SEQUENCE</scope>
    <source>
        <strain evidence="2">AA-2017</strain>
        <tissue evidence="2">Whole larva</tissue>
    </source>
</reference>
<evidence type="ECO:0000259" key="1">
    <source>
        <dbReference type="Pfam" id="PF06827"/>
    </source>
</evidence>
<dbReference type="GO" id="GO:0006418">
    <property type="term" value="P:tRNA aminoacylation for protein translation"/>
    <property type="evidence" value="ECO:0007669"/>
    <property type="project" value="InterPro"/>
</dbReference>
<name>A0A834I8Q9_RHYFE</name>
<dbReference type="SUPFAM" id="SSF47323">
    <property type="entry name" value="Anticodon-binding domain of a subclass of class I aminoacyl-tRNA synthetases"/>
    <property type="match status" value="1"/>
</dbReference>
<evidence type="ECO:0000313" key="2">
    <source>
        <dbReference type="EMBL" id="KAF7276560.1"/>
    </source>
</evidence>
<accession>A0A834I8Q9</accession>
<dbReference type="AlphaFoldDB" id="A0A834I8Q9"/>
<dbReference type="InterPro" id="IPR009080">
    <property type="entry name" value="tRNAsynth_Ia_anticodon-bd"/>
</dbReference>
<dbReference type="EMBL" id="JAACXV010006067">
    <property type="protein sequence ID" value="KAF7276560.1"/>
    <property type="molecule type" value="Genomic_DNA"/>
</dbReference>
<dbReference type="Pfam" id="PF06827">
    <property type="entry name" value="zf-FPG_IleRS"/>
    <property type="match status" value="1"/>
</dbReference>
<feature type="domain" description="Zinc finger FPG/IleRS-type" evidence="1">
    <location>
        <begin position="58"/>
        <end position="85"/>
    </location>
</feature>
<dbReference type="OrthoDB" id="10436372at2759"/>
<protein>
    <recommendedName>
        <fullName evidence="1">Zinc finger FPG/IleRS-type domain-containing protein</fullName>
    </recommendedName>
</protein>
<dbReference type="GO" id="GO:0005524">
    <property type="term" value="F:ATP binding"/>
    <property type="evidence" value="ECO:0007669"/>
    <property type="project" value="InterPro"/>
</dbReference>